<evidence type="ECO:0000259" key="16">
    <source>
        <dbReference type="PROSITE" id="PS50929"/>
    </source>
</evidence>
<proteinExistence type="inferred from homology"/>
<feature type="transmembrane region" description="Helical" evidence="14">
    <location>
        <begin position="145"/>
        <end position="164"/>
    </location>
</feature>
<keyword evidence="8 14" id="KW-1133">Transmembrane helix</keyword>
<dbReference type="PROSITE" id="PS50893">
    <property type="entry name" value="ABC_TRANSPORTER_2"/>
    <property type="match status" value="1"/>
</dbReference>
<reference evidence="17" key="1">
    <citation type="journal article" date="2014" name="Int. J. Syst. Evol. Microbiol.">
        <title>Complete genome sequence of Corynebacterium casei LMG S-19264T (=DSM 44701T), isolated from a smear-ripened cheese.</title>
        <authorList>
            <consortium name="US DOE Joint Genome Institute (JGI-PGF)"/>
            <person name="Walter F."/>
            <person name="Albersmeier A."/>
            <person name="Kalinowski J."/>
            <person name="Ruckert C."/>
        </authorList>
    </citation>
    <scope>NUCLEOTIDE SEQUENCE</scope>
    <source>
        <strain evidence="17">CCM 7664</strain>
    </source>
</reference>
<dbReference type="PANTHER" id="PTHR24221">
    <property type="entry name" value="ATP-BINDING CASSETTE SUB-FAMILY B"/>
    <property type="match status" value="1"/>
</dbReference>
<comment type="function">
    <text evidence="10">Involved in the export of calmodulin-sensitive adenylate cyclase-hemolysin (cyclolysin).</text>
</comment>
<dbReference type="SMART" id="SM00382">
    <property type="entry name" value="AAA"/>
    <property type="match status" value="1"/>
</dbReference>
<feature type="transmembrane region" description="Helical" evidence="14">
    <location>
        <begin position="170"/>
        <end position="199"/>
    </location>
</feature>
<dbReference type="InterPro" id="IPR011527">
    <property type="entry name" value="ABC1_TM_dom"/>
</dbReference>
<evidence type="ECO:0000256" key="3">
    <source>
        <dbReference type="ARBA" id="ARBA00022475"/>
    </source>
</evidence>
<gene>
    <name evidence="17" type="ORF">GCM10011430_15980</name>
</gene>
<name>A0A8J3F5T7_9BURK</name>
<dbReference type="InterPro" id="IPR036640">
    <property type="entry name" value="ABC1_TM_sf"/>
</dbReference>
<feature type="domain" description="ABC transporter" evidence="15">
    <location>
        <begin position="361"/>
        <end position="597"/>
    </location>
</feature>
<comment type="caution">
    <text evidence="17">The sequence shown here is derived from an EMBL/GenBank/DDBJ whole genome shotgun (WGS) entry which is preliminary data.</text>
</comment>
<keyword evidence="5" id="KW-0354">Hemolysis</keyword>
<keyword evidence="9 14" id="KW-0472">Membrane</keyword>
<evidence type="ECO:0000256" key="4">
    <source>
        <dbReference type="ARBA" id="ARBA00022692"/>
    </source>
</evidence>
<accession>A0A8J3F5T7</accession>
<dbReference type="EMBL" id="BMDP01000002">
    <property type="protein sequence ID" value="GGI54424.1"/>
    <property type="molecule type" value="Genomic_DNA"/>
</dbReference>
<evidence type="ECO:0000313" key="18">
    <source>
        <dbReference type="Proteomes" id="UP000627205"/>
    </source>
</evidence>
<evidence type="ECO:0000256" key="5">
    <source>
        <dbReference type="ARBA" id="ARBA00022735"/>
    </source>
</evidence>
<feature type="transmembrane region" description="Helical" evidence="14">
    <location>
        <begin position="25"/>
        <end position="47"/>
    </location>
</feature>
<dbReference type="InterPro" id="IPR027417">
    <property type="entry name" value="P-loop_NTPase"/>
</dbReference>
<dbReference type="InterPro" id="IPR039421">
    <property type="entry name" value="Type_1_exporter"/>
</dbReference>
<dbReference type="PROSITE" id="PS50929">
    <property type="entry name" value="ABC_TM1F"/>
    <property type="match status" value="1"/>
</dbReference>
<evidence type="ECO:0000256" key="9">
    <source>
        <dbReference type="ARBA" id="ARBA00023136"/>
    </source>
</evidence>
<feature type="transmembrane region" description="Helical" evidence="14">
    <location>
        <begin position="80"/>
        <end position="105"/>
    </location>
</feature>
<evidence type="ECO:0000256" key="1">
    <source>
        <dbReference type="ARBA" id="ARBA00004651"/>
    </source>
</evidence>
<dbReference type="PANTHER" id="PTHR24221:SF654">
    <property type="entry name" value="ATP-BINDING CASSETTE SUB-FAMILY B MEMBER 6"/>
    <property type="match status" value="1"/>
</dbReference>
<comment type="subcellular location">
    <subcellularLocation>
        <location evidence="1">Cell membrane</location>
        <topology evidence="1">Multi-pass membrane protein</topology>
    </subcellularLocation>
</comment>
<feature type="domain" description="ABC transmembrane type-1" evidence="16">
    <location>
        <begin position="65"/>
        <end position="326"/>
    </location>
</feature>
<evidence type="ECO:0000256" key="12">
    <source>
        <dbReference type="ARBA" id="ARBA00072252"/>
    </source>
</evidence>
<evidence type="ECO:0000256" key="8">
    <source>
        <dbReference type="ARBA" id="ARBA00022989"/>
    </source>
</evidence>
<keyword evidence="18" id="KW-1185">Reference proteome</keyword>
<evidence type="ECO:0000256" key="7">
    <source>
        <dbReference type="ARBA" id="ARBA00022840"/>
    </source>
</evidence>
<comment type="similarity">
    <text evidence="11">Belongs to the ABC transporter superfamily. Cyclolysin exporter (TC 3.A.1.109.2) family.</text>
</comment>
<keyword evidence="3" id="KW-1003">Cell membrane</keyword>
<evidence type="ECO:0000256" key="13">
    <source>
        <dbReference type="SAM" id="MobiDB-lite"/>
    </source>
</evidence>
<feature type="region of interest" description="Disordered" evidence="13">
    <location>
        <begin position="580"/>
        <end position="604"/>
    </location>
</feature>
<keyword evidence="5" id="KW-0204">Cytolysis</keyword>
<protein>
    <recommendedName>
        <fullName evidence="12">Cyclolysin secretion/processing ATP-binding protein CyaB</fullName>
    </recommendedName>
</protein>
<dbReference type="GO" id="GO:0016887">
    <property type="term" value="F:ATP hydrolysis activity"/>
    <property type="evidence" value="ECO:0007669"/>
    <property type="project" value="InterPro"/>
</dbReference>
<dbReference type="GO" id="GO:0034040">
    <property type="term" value="F:ATPase-coupled lipid transmembrane transporter activity"/>
    <property type="evidence" value="ECO:0007669"/>
    <property type="project" value="TreeGrafter"/>
</dbReference>
<evidence type="ECO:0000256" key="11">
    <source>
        <dbReference type="ARBA" id="ARBA00061173"/>
    </source>
</evidence>
<dbReference type="FunFam" id="3.40.50.300:FF:000299">
    <property type="entry name" value="ABC transporter ATP-binding protein/permease"/>
    <property type="match status" value="1"/>
</dbReference>
<dbReference type="GO" id="GO:0005886">
    <property type="term" value="C:plasma membrane"/>
    <property type="evidence" value="ECO:0007669"/>
    <property type="project" value="UniProtKB-SubCell"/>
</dbReference>
<keyword evidence="6" id="KW-0547">Nucleotide-binding</keyword>
<keyword evidence="4 14" id="KW-0812">Transmembrane</keyword>
<evidence type="ECO:0000256" key="2">
    <source>
        <dbReference type="ARBA" id="ARBA00022448"/>
    </source>
</evidence>
<evidence type="ECO:0000313" key="17">
    <source>
        <dbReference type="EMBL" id="GGI54424.1"/>
    </source>
</evidence>
<sequence length="604" mass="66176">MSQKPKSSPFRKIWKLLTSAEKKNAAVVLCLMFVGMALETLGVSLVIPALALFTQDDIAHAHPGLQPFLNAIGNPSQSNLVIGGMLVLVGVYLVKTLFLAFLAWWQTRFAFGVQAQLSQRLFNIYLGQPYTFHLQRNSAQLIRNVFNEVNLFTFNCLLPGMLILAESLVMLGLCSLLLVVEPIGTVVLVMTFGGAAWGFNKMTRSHITKWGKARQSHDGLRLQHLQQGLGGVKDVKLLGREAEFSRQFTFHNFHSAKAAQLQATLQQLPRLWLELLAVGALAILVVVMLIQGRGLDGILPTLGLFAAAAFRLMPSVNRVLTSIQAMRYGLPVIETLHEELELKESRLVAATPSDGIFSNALEFVDVSYSYPDAVSPSLNHISITMCRGESIGFIGASGAGKSTLVDVLLGLLQPDHGEIRVDGKNIQENLRTWQSQIGYVPQSIFLTDDTLRRNVAFGLPEERIDDDAIMRAIKAAQLEEFLTGLPDGLETMVGERGIRLSGGQRQRIGIARALYHDPGILVLDEATSSLDTSTEQDVMEAVRALQGKKTTIIVAHRLSTIAHCDRLYRLQGGIIVEEGAPDSMLNDKTGPEISTETGMSSRKS</sequence>
<dbReference type="Proteomes" id="UP000627205">
    <property type="component" value="Unassembled WGS sequence"/>
</dbReference>
<feature type="transmembrane region" description="Helical" evidence="14">
    <location>
        <begin position="271"/>
        <end position="291"/>
    </location>
</feature>
<dbReference type="SUPFAM" id="SSF52540">
    <property type="entry name" value="P-loop containing nucleoside triphosphate hydrolases"/>
    <property type="match status" value="1"/>
</dbReference>
<dbReference type="Gene3D" id="3.40.50.300">
    <property type="entry name" value="P-loop containing nucleotide triphosphate hydrolases"/>
    <property type="match status" value="1"/>
</dbReference>
<reference evidence="17" key="2">
    <citation type="submission" date="2020-09" db="EMBL/GenBank/DDBJ databases">
        <authorList>
            <person name="Sun Q."/>
            <person name="Sedlacek I."/>
        </authorList>
    </citation>
    <scope>NUCLEOTIDE SEQUENCE</scope>
    <source>
        <strain evidence="17">CCM 7664</strain>
    </source>
</reference>
<dbReference type="InterPro" id="IPR017871">
    <property type="entry name" value="ABC_transporter-like_CS"/>
</dbReference>
<evidence type="ECO:0000259" key="15">
    <source>
        <dbReference type="PROSITE" id="PS50893"/>
    </source>
</evidence>
<keyword evidence="7 17" id="KW-0067">ATP-binding</keyword>
<keyword evidence="2" id="KW-0813">Transport</keyword>
<dbReference type="GO" id="GO:0005524">
    <property type="term" value="F:ATP binding"/>
    <property type="evidence" value="ECO:0007669"/>
    <property type="project" value="UniProtKB-KW"/>
</dbReference>
<dbReference type="InterPro" id="IPR003439">
    <property type="entry name" value="ABC_transporter-like_ATP-bd"/>
</dbReference>
<evidence type="ECO:0000256" key="6">
    <source>
        <dbReference type="ARBA" id="ARBA00022741"/>
    </source>
</evidence>
<dbReference type="SUPFAM" id="SSF90123">
    <property type="entry name" value="ABC transporter transmembrane region"/>
    <property type="match status" value="1"/>
</dbReference>
<dbReference type="GO" id="GO:0031640">
    <property type="term" value="P:killing of cells of another organism"/>
    <property type="evidence" value="ECO:0007669"/>
    <property type="project" value="UniProtKB-KW"/>
</dbReference>
<dbReference type="RefSeq" id="WP_188420477.1">
    <property type="nucleotide sequence ID" value="NZ_BMDP01000002.1"/>
</dbReference>
<organism evidence="17 18">
    <name type="scientific">Oxalicibacterium solurbis</name>
    <dbReference type="NCBI Taxonomy" id="69280"/>
    <lineage>
        <taxon>Bacteria</taxon>
        <taxon>Pseudomonadati</taxon>
        <taxon>Pseudomonadota</taxon>
        <taxon>Betaproteobacteria</taxon>
        <taxon>Burkholderiales</taxon>
        <taxon>Oxalobacteraceae</taxon>
        <taxon>Oxalicibacterium</taxon>
    </lineage>
</organism>
<dbReference type="PROSITE" id="PS00211">
    <property type="entry name" value="ABC_TRANSPORTER_1"/>
    <property type="match status" value="1"/>
</dbReference>
<dbReference type="Pfam" id="PF00005">
    <property type="entry name" value="ABC_tran"/>
    <property type="match status" value="1"/>
</dbReference>
<evidence type="ECO:0000256" key="14">
    <source>
        <dbReference type="SAM" id="Phobius"/>
    </source>
</evidence>
<dbReference type="GO" id="GO:0140359">
    <property type="term" value="F:ABC-type transporter activity"/>
    <property type="evidence" value="ECO:0007669"/>
    <property type="project" value="InterPro"/>
</dbReference>
<feature type="compositionally biased region" description="Polar residues" evidence="13">
    <location>
        <begin position="592"/>
        <end position="604"/>
    </location>
</feature>
<dbReference type="Gene3D" id="1.20.1560.10">
    <property type="entry name" value="ABC transporter type 1, transmembrane domain"/>
    <property type="match status" value="1"/>
</dbReference>
<dbReference type="Pfam" id="PF00664">
    <property type="entry name" value="ABC_membrane"/>
    <property type="match status" value="1"/>
</dbReference>
<dbReference type="AlphaFoldDB" id="A0A8J3F5T7"/>
<evidence type="ECO:0000256" key="10">
    <source>
        <dbReference type="ARBA" id="ARBA00055355"/>
    </source>
</evidence>
<dbReference type="InterPro" id="IPR003593">
    <property type="entry name" value="AAA+_ATPase"/>
</dbReference>